<feature type="chain" id="PRO_5040782536" description="Secreted protein" evidence="1">
    <location>
        <begin position="27"/>
        <end position="86"/>
    </location>
</feature>
<evidence type="ECO:0008006" key="4">
    <source>
        <dbReference type="Google" id="ProtNLM"/>
    </source>
</evidence>
<accession>A0A9W6V946</accession>
<evidence type="ECO:0000313" key="2">
    <source>
        <dbReference type="EMBL" id="GLW90651.1"/>
    </source>
</evidence>
<name>A0A9W6V946_9PSEU</name>
<dbReference type="RefSeq" id="WP_253840017.1">
    <property type="nucleotide sequence ID" value="NZ_BAAAVC010000005.1"/>
</dbReference>
<sequence length="86" mass="9767">MRKAKAVAAAVLAVGAVVTGVTPASADYWARYSIGPYTDEAVCNYDSDRLWDPPYWYSYDCHYLTTDPDNRGRGAGYYFWNRVDIR</sequence>
<evidence type="ECO:0000256" key="1">
    <source>
        <dbReference type="SAM" id="SignalP"/>
    </source>
</evidence>
<feature type="signal peptide" evidence="1">
    <location>
        <begin position="1"/>
        <end position="26"/>
    </location>
</feature>
<reference evidence="2" key="1">
    <citation type="submission" date="2023-02" db="EMBL/GenBank/DDBJ databases">
        <title>Actinokineospora globicatena NBRC 15670.</title>
        <authorList>
            <person name="Ichikawa N."/>
            <person name="Sato H."/>
            <person name="Tonouchi N."/>
        </authorList>
    </citation>
    <scope>NUCLEOTIDE SEQUENCE</scope>
    <source>
        <strain evidence="2">NBRC 15670</strain>
    </source>
</reference>
<gene>
    <name evidence="2" type="ORF">Aglo03_14670</name>
</gene>
<keyword evidence="1" id="KW-0732">Signal</keyword>
<comment type="caution">
    <text evidence="2">The sequence shown here is derived from an EMBL/GenBank/DDBJ whole genome shotgun (WGS) entry which is preliminary data.</text>
</comment>
<evidence type="ECO:0000313" key="3">
    <source>
        <dbReference type="Proteomes" id="UP001165042"/>
    </source>
</evidence>
<proteinExistence type="predicted"/>
<organism evidence="2 3">
    <name type="scientific">Actinokineospora globicatena</name>
    <dbReference type="NCBI Taxonomy" id="103729"/>
    <lineage>
        <taxon>Bacteria</taxon>
        <taxon>Bacillati</taxon>
        <taxon>Actinomycetota</taxon>
        <taxon>Actinomycetes</taxon>
        <taxon>Pseudonocardiales</taxon>
        <taxon>Pseudonocardiaceae</taxon>
        <taxon>Actinokineospora</taxon>
    </lineage>
</organism>
<dbReference type="AlphaFoldDB" id="A0A9W6V946"/>
<dbReference type="Proteomes" id="UP001165042">
    <property type="component" value="Unassembled WGS sequence"/>
</dbReference>
<protein>
    <recommendedName>
        <fullName evidence="4">Secreted protein</fullName>
    </recommendedName>
</protein>
<keyword evidence="3" id="KW-1185">Reference proteome</keyword>
<dbReference type="EMBL" id="BSSD01000002">
    <property type="protein sequence ID" value="GLW90651.1"/>
    <property type="molecule type" value="Genomic_DNA"/>
</dbReference>